<reference evidence="2" key="1">
    <citation type="journal article" date="2022" name="bioRxiv">
        <title>Sequencing and chromosome-scale assembly of the giantPleurodeles waltlgenome.</title>
        <authorList>
            <person name="Brown T."/>
            <person name="Elewa A."/>
            <person name="Iarovenko S."/>
            <person name="Subramanian E."/>
            <person name="Araus A.J."/>
            <person name="Petzold A."/>
            <person name="Susuki M."/>
            <person name="Suzuki K.-i.T."/>
            <person name="Hayashi T."/>
            <person name="Toyoda A."/>
            <person name="Oliveira C."/>
            <person name="Osipova E."/>
            <person name="Leigh N.D."/>
            <person name="Simon A."/>
            <person name="Yun M.H."/>
        </authorList>
    </citation>
    <scope>NUCLEOTIDE SEQUENCE</scope>
    <source>
        <strain evidence="2">20211129_DDA</strain>
        <tissue evidence="2">Liver</tissue>
    </source>
</reference>
<evidence type="ECO:0000313" key="2">
    <source>
        <dbReference type="EMBL" id="KAJ1161185.1"/>
    </source>
</evidence>
<evidence type="ECO:0000313" key="3">
    <source>
        <dbReference type="Proteomes" id="UP001066276"/>
    </source>
</evidence>
<dbReference type="Proteomes" id="UP001066276">
    <property type="component" value="Chromosome 4_2"/>
</dbReference>
<sequence length="224" mass="25610">MYPEVGVRLSSEVDSEQEIEEGLRPSTVFTQLRDEPESFLYLPFRVYLGRETYTDFRVHGSFYTPTAFYCVCLRLHARRVGLLLWTSATQPSPWDVLTKEPVPDLGVICSPSTVFTQLRDEPESFLYLPFRVYLGRETYTDFRVHGSFYTLTAFYRVCLRLHAPEGRSFTVDQRDTTVSRVLGTCLPRSLFPTWGWHVRLDGATFVVTIGTIRLSAPRCGAGGQ</sequence>
<feature type="region of interest" description="Disordered" evidence="1">
    <location>
        <begin position="1"/>
        <end position="20"/>
    </location>
</feature>
<gene>
    <name evidence="2" type="ORF">NDU88_001672</name>
</gene>
<organism evidence="2 3">
    <name type="scientific">Pleurodeles waltl</name>
    <name type="common">Iberian ribbed newt</name>
    <dbReference type="NCBI Taxonomy" id="8319"/>
    <lineage>
        <taxon>Eukaryota</taxon>
        <taxon>Metazoa</taxon>
        <taxon>Chordata</taxon>
        <taxon>Craniata</taxon>
        <taxon>Vertebrata</taxon>
        <taxon>Euteleostomi</taxon>
        <taxon>Amphibia</taxon>
        <taxon>Batrachia</taxon>
        <taxon>Caudata</taxon>
        <taxon>Salamandroidea</taxon>
        <taxon>Salamandridae</taxon>
        <taxon>Pleurodelinae</taxon>
        <taxon>Pleurodeles</taxon>
    </lineage>
</organism>
<evidence type="ECO:0000256" key="1">
    <source>
        <dbReference type="SAM" id="MobiDB-lite"/>
    </source>
</evidence>
<keyword evidence="3" id="KW-1185">Reference proteome</keyword>
<name>A0AAV7SBJ5_PLEWA</name>
<accession>A0AAV7SBJ5</accession>
<comment type="caution">
    <text evidence="2">The sequence shown here is derived from an EMBL/GenBank/DDBJ whole genome shotgun (WGS) entry which is preliminary data.</text>
</comment>
<dbReference type="AlphaFoldDB" id="A0AAV7SBJ5"/>
<proteinExistence type="predicted"/>
<protein>
    <submittedName>
        <fullName evidence="2">Uncharacterized protein</fullName>
    </submittedName>
</protein>
<dbReference type="EMBL" id="JANPWB010000008">
    <property type="protein sequence ID" value="KAJ1161185.1"/>
    <property type="molecule type" value="Genomic_DNA"/>
</dbReference>